<keyword evidence="1" id="KW-0413">Isomerase</keyword>
<sequence>MDKQRLVLNTLVLQAEQERGVTQPELVRQLLSLNVHQIELRREYQSGQLAELRALNDLRLRHRLVYFYSIPDDLFVDGQVNPQLIQYVAEAAAMGASYLKMTLGDFENTTDFTADQVLRWLPENMHLNIENDQTVTNTAPDKLTAFFQTFTASPNKVGFVNDLGNWVFTQRDTFAMTRKLLPFTRFVHLKNYRLDAHQVPQTVAFDQGELNIEELLHQFSPELPVALEYPTTLTALQHDIATLTSKEDVD</sequence>
<evidence type="ECO:0000313" key="2">
    <source>
        <dbReference type="Proteomes" id="UP000051835"/>
    </source>
</evidence>
<proteinExistence type="predicted"/>
<protein>
    <submittedName>
        <fullName evidence="1">Sugar phosphate isomerase epimerase</fullName>
    </submittedName>
</protein>
<accession>A0A0R1QRF8</accession>
<gene>
    <name evidence="1" type="ORF">FD37_GL000322</name>
</gene>
<evidence type="ECO:0000313" key="1">
    <source>
        <dbReference type="EMBL" id="KRL46846.1"/>
    </source>
</evidence>
<name>A0A0R1QRF8_9LACO</name>
<dbReference type="GO" id="GO:0016853">
    <property type="term" value="F:isomerase activity"/>
    <property type="evidence" value="ECO:0007669"/>
    <property type="project" value="UniProtKB-KW"/>
</dbReference>
<dbReference type="RefSeq" id="WP_056965170.1">
    <property type="nucleotide sequence ID" value="NZ_AZFC01000035.1"/>
</dbReference>
<dbReference type="Proteomes" id="UP000051835">
    <property type="component" value="Unassembled WGS sequence"/>
</dbReference>
<dbReference type="EMBL" id="AZFC01000035">
    <property type="protein sequence ID" value="KRL46846.1"/>
    <property type="molecule type" value="Genomic_DNA"/>
</dbReference>
<reference evidence="1 2" key="1">
    <citation type="journal article" date="2015" name="Genome Announc.">
        <title>Expanding the biotechnology potential of lactobacilli through comparative genomics of 213 strains and associated genera.</title>
        <authorList>
            <person name="Sun Z."/>
            <person name="Harris H.M."/>
            <person name="McCann A."/>
            <person name="Guo C."/>
            <person name="Argimon S."/>
            <person name="Zhang W."/>
            <person name="Yang X."/>
            <person name="Jeffery I.B."/>
            <person name="Cooney J.C."/>
            <person name="Kagawa T.F."/>
            <person name="Liu W."/>
            <person name="Song Y."/>
            <person name="Salvetti E."/>
            <person name="Wrobel A."/>
            <person name="Rasinkangas P."/>
            <person name="Parkhill J."/>
            <person name="Rea M.C."/>
            <person name="O'Sullivan O."/>
            <person name="Ritari J."/>
            <person name="Douillard F.P."/>
            <person name="Paul Ross R."/>
            <person name="Yang R."/>
            <person name="Briner A.E."/>
            <person name="Felis G.E."/>
            <person name="de Vos W.M."/>
            <person name="Barrangou R."/>
            <person name="Klaenhammer T.R."/>
            <person name="Caufield P.W."/>
            <person name="Cui Y."/>
            <person name="Zhang H."/>
            <person name="O'Toole P.W."/>
        </authorList>
    </citation>
    <scope>NUCLEOTIDE SEQUENCE [LARGE SCALE GENOMIC DNA]</scope>
    <source>
        <strain evidence="1 2">DSM 15429</strain>
    </source>
</reference>
<dbReference type="AlphaFoldDB" id="A0A0R1QRF8"/>
<dbReference type="PATRIC" id="fig|1423805.4.peg.327"/>
<dbReference type="InterPro" id="IPR036237">
    <property type="entry name" value="Xyl_isomerase-like_sf"/>
</dbReference>
<dbReference type="Gene3D" id="3.20.20.150">
    <property type="entry name" value="Divalent-metal-dependent TIM barrel enzymes"/>
    <property type="match status" value="1"/>
</dbReference>
<organism evidence="1 2">
    <name type="scientific">Levilactobacillus spicheri DSM 15429</name>
    <dbReference type="NCBI Taxonomy" id="1423805"/>
    <lineage>
        <taxon>Bacteria</taxon>
        <taxon>Bacillati</taxon>
        <taxon>Bacillota</taxon>
        <taxon>Bacilli</taxon>
        <taxon>Lactobacillales</taxon>
        <taxon>Lactobacillaceae</taxon>
        <taxon>Levilactobacillus</taxon>
    </lineage>
</organism>
<dbReference type="SUPFAM" id="SSF51658">
    <property type="entry name" value="Xylose isomerase-like"/>
    <property type="match status" value="1"/>
</dbReference>
<comment type="caution">
    <text evidence="1">The sequence shown here is derived from an EMBL/GenBank/DDBJ whole genome shotgun (WGS) entry which is preliminary data.</text>
</comment>